<gene>
    <name evidence="2" type="ORF">AB1E22_00525</name>
</gene>
<dbReference type="Proteomes" id="UP001555342">
    <property type="component" value="Unassembled WGS sequence"/>
</dbReference>
<keyword evidence="1" id="KW-0472">Membrane</keyword>
<accession>A0ABV3NNV0</accession>
<evidence type="ECO:0000313" key="2">
    <source>
        <dbReference type="EMBL" id="MEW7311213.1"/>
    </source>
</evidence>
<feature type="transmembrane region" description="Helical" evidence="1">
    <location>
        <begin position="15"/>
        <end position="37"/>
    </location>
</feature>
<dbReference type="RefSeq" id="WP_367593581.1">
    <property type="nucleotide sequence ID" value="NZ_JBFMVT010000001.1"/>
</dbReference>
<keyword evidence="3" id="KW-1185">Reference proteome</keyword>
<feature type="transmembrane region" description="Helical" evidence="1">
    <location>
        <begin position="113"/>
        <end position="133"/>
    </location>
</feature>
<name>A0ABV3NNV0_9ENTR</name>
<keyword evidence="1" id="KW-1133">Transmembrane helix</keyword>
<protein>
    <submittedName>
        <fullName evidence="2">Uncharacterized protein</fullName>
    </submittedName>
</protein>
<dbReference type="EMBL" id="JBFMVT010000001">
    <property type="protein sequence ID" value="MEW7311213.1"/>
    <property type="molecule type" value="Genomic_DNA"/>
</dbReference>
<evidence type="ECO:0000313" key="3">
    <source>
        <dbReference type="Proteomes" id="UP001555342"/>
    </source>
</evidence>
<evidence type="ECO:0000256" key="1">
    <source>
        <dbReference type="SAM" id="Phobius"/>
    </source>
</evidence>
<proteinExistence type="predicted"/>
<organism evidence="2 3">
    <name type="scientific">Buttiauxella gaviniae</name>
    <dbReference type="NCBI Taxonomy" id="82990"/>
    <lineage>
        <taxon>Bacteria</taxon>
        <taxon>Pseudomonadati</taxon>
        <taxon>Pseudomonadota</taxon>
        <taxon>Gammaproteobacteria</taxon>
        <taxon>Enterobacterales</taxon>
        <taxon>Enterobacteriaceae</taxon>
        <taxon>Buttiauxella</taxon>
    </lineage>
</organism>
<sequence>MKNDVLTLLRDAGRLAFYSFIAGPALLLYALAMLIVLNGSPSQQFLNTARLLTDGAPDGKVMQCVLVEPSRKVVSPIQRDTDMPVVPDMPPHFSLCHMTPVDSQFWTRPADSILVALWLTAALCGAGVCFMKLSRSRKTDFSPDIRSVLHKKD</sequence>
<keyword evidence="1" id="KW-0812">Transmembrane</keyword>
<comment type="caution">
    <text evidence="2">The sequence shown here is derived from an EMBL/GenBank/DDBJ whole genome shotgun (WGS) entry which is preliminary data.</text>
</comment>
<reference evidence="2 3" key="1">
    <citation type="submission" date="2024-07" db="EMBL/GenBank/DDBJ databases">
        <authorList>
            <person name="Wang L."/>
        </authorList>
    </citation>
    <scope>NUCLEOTIDE SEQUENCE [LARGE SCALE GENOMIC DNA]</scope>
    <source>
        <strain evidence="2 3">WL359</strain>
    </source>
</reference>